<evidence type="ECO:0000313" key="2">
    <source>
        <dbReference type="EMBL" id="GAX80615.1"/>
    </source>
</evidence>
<feature type="compositionally biased region" description="Basic and acidic residues" evidence="1">
    <location>
        <begin position="519"/>
        <end position="528"/>
    </location>
</feature>
<name>A0A250XBZ9_9CHLO</name>
<keyword evidence="3" id="KW-1185">Reference proteome</keyword>
<sequence length="628" mass="67291">MNDPGQKIGDWSSKELNTIPRYREVTQQTDKSKYWVSDNPGSLSSFERSDLHPNPNKNQGTAGVLKKLLRRMSSSGNLKKSAKAGLRTSAPGGTSEVRQDAQRNNDGNLLHPSQYEETEVLGFNGERLMSYAPEDAETLASTSEGPQADAMLKARAPAQIHSAKDQGRPTSAPDEAGSTSRGSSRDGACQAVHFAFGDGGFQEGSTREGHCSSSGRKGLLQRLASLGETKVRPEGRPSSSVTQLAVQQELTYPSIPLYRPSSGRGMLQSSRSSDPGGSHPQVAVASAMMELMRPDYQQQQQQQQAVRPMRKTSSSGFLQKLAQMGHAKVLPSTPPRVSNAGGTDSILSADHSDSTQLPKGLQKQDSSLPSGGAKPGFAQVQLLSLEDVAPSPRSATKRSSDPGTPTGASHREQSTAIWAQLGAHMPSPPELPPRPGPRRTPSFLSRLMGDNPSKAAPTPSSSLLHMSAQKHKNPASQHSPHAEDEDPKDVVPSPNLMSRQMPQARFSDCGVLPNPMAASDEKQPERAVMKNTPNTAPAQKITVLPKARVLQYDTWEASHQLLHPPTTILHQHQQQQQLGLSGKGIAQSPSTQPQGWAGDGNIISSSVSRPLGCTQMSRRPPLTAISDD</sequence>
<reference evidence="2 3" key="1">
    <citation type="submission" date="2017-08" db="EMBL/GenBank/DDBJ databases">
        <title>Acidophilic green algal genome provides insights into adaptation to an acidic environment.</title>
        <authorList>
            <person name="Hirooka S."/>
            <person name="Hirose Y."/>
            <person name="Kanesaki Y."/>
            <person name="Higuchi S."/>
            <person name="Fujiwara T."/>
            <person name="Onuma R."/>
            <person name="Era A."/>
            <person name="Ohbayashi R."/>
            <person name="Uzuka A."/>
            <person name="Nozaki H."/>
            <person name="Yoshikawa H."/>
            <person name="Miyagishima S.Y."/>
        </authorList>
    </citation>
    <scope>NUCLEOTIDE SEQUENCE [LARGE SCALE GENOMIC DNA]</scope>
    <source>
        <strain evidence="2 3">NIES-2499</strain>
    </source>
</reference>
<feature type="compositionally biased region" description="Pro residues" evidence="1">
    <location>
        <begin position="426"/>
        <end position="435"/>
    </location>
</feature>
<dbReference type="AlphaFoldDB" id="A0A250XBZ9"/>
<evidence type="ECO:0000256" key="1">
    <source>
        <dbReference type="SAM" id="MobiDB-lite"/>
    </source>
</evidence>
<feature type="region of interest" description="Disordered" evidence="1">
    <location>
        <begin position="578"/>
        <end position="628"/>
    </location>
</feature>
<feature type="compositionally biased region" description="Polar residues" evidence="1">
    <location>
        <begin position="237"/>
        <end position="251"/>
    </location>
</feature>
<feature type="region of interest" description="Disordered" evidence="1">
    <location>
        <begin position="1"/>
        <end position="538"/>
    </location>
</feature>
<dbReference type="EMBL" id="BEGY01000054">
    <property type="protein sequence ID" value="GAX80615.1"/>
    <property type="molecule type" value="Genomic_DNA"/>
</dbReference>
<dbReference type="Proteomes" id="UP000232323">
    <property type="component" value="Unassembled WGS sequence"/>
</dbReference>
<proteinExistence type="predicted"/>
<evidence type="ECO:0000313" key="3">
    <source>
        <dbReference type="Proteomes" id="UP000232323"/>
    </source>
</evidence>
<comment type="caution">
    <text evidence="2">The sequence shown here is derived from an EMBL/GenBank/DDBJ whole genome shotgun (WGS) entry which is preliminary data.</text>
</comment>
<gene>
    <name evidence="2" type="ORF">CEUSTIGMA_g8050.t1</name>
</gene>
<protein>
    <submittedName>
        <fullName evidence="2">Uncharacterized protein</fullName>
    </submittedName>
</protein>
<accession>A0A250XBZ9</accession>
<organism evidence="2 3">
    <name type="scientific">Chlamydomonas eustigma</name>
    <dbReference type="NCBI Taxonomy" id="1157962"/>
    <lineage>
        <taxon>Eukaryota</taxon>
        <taxon>Viridiplantae</taxon>
        <taxon>Chlorophyta</taxon>
        <taxon>core chlorophytes</taxon>
        <taxon>Chlorophyceae</taxon>
        <taxon>CS clade</taxon>
        <taxon>Chlamydomonadales</taxon>
        <taxon>Chlamydomonadaceae</taxon>
        <taxon>Chlamydomonas</taxon>
    </lineage>
</organism>